<feature type="region of interest" description="Disordered" evidence="1">
    <location>
        <begin position="46"/>
        <end position="68"/>
    </location>
</feature>
<proteinExistence type="predicted"/>
<protein>
    <submittedName>
        <fullName evidence="2">Uncharacterized protein</fullName>
    </submittedName>
</protein>
<gene>
    <name evidence="2" type="ORF">Pla175_15220</name>
</gene>
<dbReference type="AlphaFoldDB" id="A0A518D9J5"/>
<evidence type="ECO:0000313" key="3">
    <source>
        <dbReference type="Proteomes" id="UP000317429"/>
    </source>
</evidence>
<accession>A0A518D9J5</accession>
<evidence type="ECO:0000256" key="1">
    <source>
        <dbReference type="SAM" id="MobiDB-lite"/>
    </source>
</evidence>
<name>A0A518D9J5_9BACT</name>
<sequence>MSTPTAPVPAIDYPDAQWLQPVTLPAESFMAFSGLLAESLAELESRYPSVPSGRFSVGPPPRSGSESR</sequence>
<dbReference type="RefSeq" id="WP_145282760.1">
    <property type="nucleotide sequence ID" value="NZ_CP036291.1"/>
</dbReference>
<dbReference type="KEGG" id="pnd:Pla175_15220"/>
<evidence type="ECO:0000313" key="2">
    <source>
        <dbReference type="EMBL" id="QDU88151.1"/>
    </source>
</evidence>
<dbReference type="Proteomes" id="UP000317429">
    <property type="component" value="Chromosome"/>
</dbReference>
<keyword evidence="3" id="KW-1185">Reference proteome</keyword>
<dbReference type="EMBL" id="CP036291">
    <property type="protein sequence ID" value="QDU88151.1"/>
    <property type="molecule type" value="Genomic_DNA"/>
</dbReference>
<organism evidence="2 3">
    <name type="scientific">Pirellulimonas nuda</name>
    <dbReference type="NCBI Taxonomy" id="2528009"/>
    <lineage>
        <taxon>Bacteria</taxon>
        <taxon>Pseudomonadati</taxon>
        <taxon>Planctomycetota</taxon>
        <taxon>Planctomycetia</taxon>
        <taxon>Pirellulales</taxon>
        <taxon>Lacipirellulaceae</taxon>
        <taxon>Pirellulimonas</taxon>
    </lineage>
</organism>
<reference evidence="2 3" key="1">
    <citation type="submission" date="2019-02" db="EMBL/GenBank/DDBJ databases">
        <title>Deep-cultivation of Planctomycetes and their phenomic and genomic characterization uncovers novel biology.</title>
        <authorList>
            <person name="Wiegand S."/>
            <person name="Jogler M."/>
            <person name="Boedeker C."/>
            <person name="Pinto D."/>
            <person name="Vollmers J."/>
            <person name="Rivas-Marin E."/>
            <person name="Kohn T."/>
            <person name="Peeters S.H."/>
            <person name="Heuer A."/>
            <person name="Rast P."/>
            <person name="Oberbeckmann S."/>
            <person name="Bunk B."/>
            <person name="Jeske O."/>
            <person name="Meyerdierks A."/>
            <person name="Storesund J.E."/>
            <person name="Kallscheuer N."/>
            <person name="Luecker S."/>
            <person name="Lage O.M."/>
            <person name="Pohl T."/>
            <person name="Merkel B.J."/>
            <person name="Hornburger P."/>
            <person name="Mueller R.-W."/>
            <person name="Bruemmer F."/>
            <person name="Labrenz M."/>
            <person name="Spormann A.M."/>
            <person name="Op den Camp H."/>
            <person name="Overmann J."/>
            <person name="Amann R."/>
            <person name="Jetten M.S.M."/>
            <person name="Mascher T."/>
            <person name="Medema M.H."/>
            <person name="Devos D.P."/>
            <person name="Kaster A.-K."/>
            <person name="Ovreas L."/>
            <person name="Rohde M."/>
            <person name="Galperin M.Y."/>
            <person name="Jogler C."/>
        </authorList>
    </citation>
    <scope>NUCLEOTIDE SEQUENCE [LARGE SCALE GENOMIC DNA]</scope>
    <source>
        <strain evidence="2 3">Pla175</strain>
    </source>
</reference>